<evidence type="ECO:0000313" key="3">
    <source>
        <dbReference type="EMBL" id="CAI8049552.1"/>
    </source>
</evidence>
<reference evidence="3" key="1">
    <citation type="submission" date="2023-03" db="EMBL/GenBank/DDBJ databases">
        <authorList>
            <person name="Steffen K."/>
            <person name="Cardenas P."/>
        </authorList>
    </citation>
    <scope>NUCLEOTIDE SEQUENCE</scope>
</reference>
<evidence type="ECO:0000259" key="2">
    <source>
        <dbReference type="Pfam" id="PF24696"/>
    </source>
</evidence>
<organism evidence="3 4">
    <name type="scientific">Geodia barretti</name>
    <name type="common">Barrett's horny sponge</name>
    <dbReference type="NCBI Taxonomy" id="519541"/>
    <lineage>
        <taxon>Eukaryota</taxon>
        <taxon>Metazoa</taxon>
        <taxon>Porifera</taxon>
        <taxon>Demospongiae</taxon>
        <taxon>Heteroscleromorpha</taxon>
        <taxon>Tetractinellida</taxon>
        <taxon>Astrophorina</taxon>
        <taxon>Geodiidae</taxon>
        <taxon>Geodia</taxon>
    </lineage>
</organism>
<dbReference type="AlphaFoldDB" id="A0AA35TM47"/>
<feature type="region of interest" description="Disordered" evidence="1">
    <location>
        <begin position="16"/>
        <end position="36"/>
    </location>
</feature>
<keyword evidence="4" id="KW-1185">Reference proteome</keyword>
<dbReference type="Pfam" id="PF24696">
    <property type="entry name" value="UGSC"/>
    <property type="match status" value="1"/>
</dbReference>
<dbReference type="Proteomes" id="UP001174909">
    <property type="component" value="Unassembled WGS sequence"/>
</dbReference>
<feature type="domain" description="UGSC-like" evidence="2">
    <location>
        <begin position="16"/>
        <end position="104"/>
    </location>
</feature>
<dbReference type="InterPro" id="IPR057767">
    <property type="entry name" value="UGSC-like_dom"/>
</dbReference>
<evidence type="ECO:0000313" key="4">
    <source>
        <dbReference type="Proteomes" id="UP001174909"/>
    </source>
</evidence>
<accession>A0AA35TM47</accession>
<sequence>MSTQIDLQSRIAALGLVDPTDRQEEPERRPAAPLETLEGLRGGFLDNRKGNADTILEAIRQRLADGYGMTDSVVRSKWVFSAPAAPDIIDELAECDFVVTAVGD</sequence>
<name>A0AA35TM47_GEOBA</name>
<protein>
    <recommendedName>
        <fullName evidence="2">UGSC-like domain-containing protein</fullName>
    </recommendedName>
</protein>
<evidence type="ECO:0000256" key="1">
    <source>
        <dbReference type="SAM" id="MobiDB-lite"/>
    </source>
</evidence>
<comment type="caution">
    <text evidence="3">The sequence shown here is derived from an EMBL/GenBank/DDBJ whole genome shotgun (WGS) entry which is preliminary data.</text>
</comment>
<proteinExistence type="predicted"/>
<gene>
    <name evidence="3" type="ORF">GBAR_LOCUS27283</name>
</gene>
<feature type="compositionally biased region" description="Basic and acidic residues" evidence="1">
    <location>
        <begin position="19"/>
        <end position="30"/>
    </location>
</feature>
<dbReference type="EMBL" id="CASHTH010003804">
    <property type="protein sequence ID" value="CAI8049552.1"/>
    <property type="molecule type" value="Genomic_DNA"/>
</dbReference>